<dbReference type="AlphaFoldDB" id="A0AAJ0GPM2"/>
<dbReference type="GeneID" id="87888672"/>
<reference evidence="1" key="1">
    <citation type="journal article" date="2023" name="Mol. Phylogenet. Evol.">
        <title>Genome-scale phylogeny and comparative genomics of the fungal order Sordariales.</title>
        <authorList>
            <person name="Hensen N."/>
            <person name="Bonometti L."/>
            <person name="Westerberg I."/>
            <person name="Brannstrom I.O."/>
            <person name="Guillou S."/>
            <person name="Cros-Aarteil S."/>
            <person name="Calhoun S."/>
            <person name="Haridas S."/>
            <person name="Kuo A."/>
            <person name="Mondo S."/>
            <person name="Pangilinan J."/>
            <person name="Riley R."/>
            <person name="LaButti K."/>
            <person name="Andreopoulos B."/>
            <person name="Lipzen A."/>
            <person name="Chen C."/>
            <person name="Yan M."/>
            <person name="Daum C."/>
            <person name="Ng V."/>
            <person name="Clum A."/>
            <person name="Steindorff A."/>
            <person name="Ohm R.A."/>
            <person name="Martin F."/>
            <person name="Silar P."/>
            <person name="Natvig D.O."/>
            <person name="Lalanne C."/>
            <person name="Gautier V."/>
            <person name="Ament-Velasquez S.L."/>
            <person name="Kruys A."/>
            <person name="Hutchinson M.I."/>
            <person name="Powell A.J."/>
            <person name="Barry K."/>
            <person name="Miller A.N."/>
            <person name="Grigoriev I.V."/>
            <person name="Debuchy R."/>
            <person name="Gladieux P."/>
            <person name="Hiltunen Thoren M."/>
            <person name="Johannesson H."/>
        </authorList>
    </citation>
    <scope>NUCLEOTIDE SEQUENCE</scope>
    <source>
        <strain evidence="1">CBS 333.67</strain>
    </source>
</reference>
<accession>A0AAJ0GPM2</accession>
<gene>
    <name evidence="1" type="ORF">B0T15DRAFT_541219</name>
</gene>
<comment type="caution">
    <text evidence="1">The sequence shown here is derived from an EMBL/GenBank/DDBJ whole genome shotgun (WGS) entry which is preliminary data.</text>
</comment>
<proteinExistence type="predicted"/>
<evidence type="ECO:0000313" key="2">
    <source>
        <dbReference type="Proteomes" id="UP001273166"/>
    </source>
</evidence>
<protein>
    <submittedName>
        <fullName evidence="1">Uncharacterized protein</fullName>
    </submittedName>
</protein>
<dbReference type="RefSeq" id="XP_062719556.1">
    <property type="nucleotide sequence ID" value="XM_062869843.1"/>
</dbReference>
<name>A0AAJ0GPM2_9PEZI</name>
<sequence length="56" mass="6014">MSARDGRLESEVLPLDETVIGVEVTEAALRQGGICYPDLIQGDVYGPKSLPNRGRA</sequence>
<organism evidence="1 2">
    <name type="scientific">Chaetomium strumarium</name>
    <dbReference type="NCBI Taxonomy" id="1170767"/>
    <lineage>
        <taxon>Eukaryota</taxon>
        <taxon>Fungi</taxon>
        <taxon>Dikarya</taxon>
        <taxon>Ascomycota</taxon>
        <taxon>Pezizomycotina</taxon>
        <taxon>Sordariomycetes</taxon>
        <taxon>Sordariomycetidae</taxon>
        <taxon>Sordariales</taxon>
        <taxon>Chaetomiaceae</taxon>
        <taxon>Chaetomium</taxon>
    </lineage>
</organism>
<dbReference type="EMBL" id="JAUDZG010000006">
    <property type="protein sequence ID" value="KAK3303776.1"/>
    <property type="molecule type" value="Genomic_DNA"/>
</dbReference>
<evidence type="ECO:0000313" key="1">
    <source>
        <dbReference type="EMBL" id="KAK3303776.1"/>
    </source>
</evidence>
<dbReference type="Proteomes" id="UP001273166">
    <property type="component" value="Unassembled WGS sequence"/>
</dbReference>
<keyword evidence="2" id="KW-1185">Reference proteome</keyword>
<reference evidence="1" key="2">
    <citation type="submission" date="2023-06" db="EMBL/GenBank/DDBJ databases">
        <authorList>
            <consortium name="Lawrence Berkeley National Laboratory"/>
            <person name="Mondo S.J."/>
            <person name="Hensen N."/>
            <person name="Bonometti L."/>
            <person name="Westerberg I."/>
            <person name="Brannstrom I.O."/>
            <person name="Guillou S."/>
            <person name="Cros-Aarteil S."/>
            <person name="Calhoun S."/>
            <person name="Haridas S."/>
            <person name="Kuo A."/>
            <person name="Pangilinan J."/>
            <person name="Riley R."/>
            <person name="Labutti K."/>
            <person name="Andreopoulos B."/>
            <person name="Lipzen A."/>
            <person name="Chen C."/>
            <person name="Yanf M."/>
            <person name="Daum C."/>
            <person name="Ng V."/>
            <person name="Clum A."/>
            <person name="Steindorff A."/>
            <person name="Ohm R."/>
            <person name="Martin F."/>
            <person name="Silar P."/>
            <person name="Natvig D."/>
            <person name="Lalanne C."/>
            <person name="Gautier V."/>
            <person name="Ament-Velasquez S.L."/>
            <person name="Kruys A."/>
            <person name="Hutchinson M.I."/>
            <person name="Powell A.J."/>
            <person name="Barry K."/>
            <person name="Miller A.N."/>
            <person name="Grigoriev I.V."/>
            <person name="Debuchy R."/>
            <person name="Gladieux P."/>
            <person name="Thoren M.H."/>
            <person name="Johannesson H."/>
        </authorList>
    </citation>
    <scope>NUCLEOTIDE SEQUENCE</scope>
    <source>
        <strain evidence="1">CBS 333.67</strain>
    </source>
</reference>